<reference evidence="10" key="1">
    <citation type="journal article" date="2014" name="Int. J. Syst. Evol. Microbiol.">
        <title>Complete genome of a new Firmicutes species belonging to the dominant human colonic microbiota ('Ruminococcus bicirculans') reveals two chromosomes and a selective capacity to utilize plant glucans.</title>
        <authorList>
            <consortium name="NISC Comparative Sequencing Program"/>
            <person name="Wegmann U."/>
            <person name="Louis P."/>
            <person name="Goesmann A."/>
            <person name="Henrissat B."/>
            <person name="Duncan S.H."/>
            <person name="Flint H.J."/>
        </authorList>
    </citation>
    <scope>NUCLEOTIDE SEQUENCE</scope>
    <source>
        <strain evidence="10">CGMCC 1.15931</strain>
    </source>
</reference>
<protein>
    <recommendedName>
        <fullName evidence="7">Thiol:disulfide interchange protein</fullName>
    </recommendedName>
</protein>
<keyword evidence="13" id="KW-1185">Reference proteome</keyword>
<evidence type="ECO:0000256" key="3">
    <source>
        <dbReference type="ARBA" id="ARBA00022729"/>
    </source>
</evidence>
<dbReference type="Pfam" id="PF13098">
    <property type="entry name" value="Thioredoxin_2"/>
    <property type="match status" value="1"/>
</dbReference>
<dbReference type="PANTHER" id="PTHR35272">
    <property type="entry name" value="THIOL:DISULFIDE INTERCHANGE PROTEIN DSBC-RELATED"/>
    <property type="match status" value="1"/>
</dbReference>
<dbReference type="CDD" id="cd03020">
    <property type="entry name" value="DsbA_DsbC_DsbG"/>
    <property type="match status" value="1"/>
</dbReference>
<reference evidence="11 12" key="3">
    <citation type="submission" date="2019-11" db="EMBL/GenBank/DDBJ databases">
        <title>Type strains purchased from KCTC, JCM and DSMZ.</title>
        <authorList>
            <person name="Lu H."/>
        </authorList>
    </citation>
    <scope>NUCLEOTIDE SEQUENCE [LARGE SCALE GENOMIC DNA]</scope>
    <source>
        <strain evidence="11 12">KCTC 52429</strain>
    </source>
</reference>
<dbReference type="PROSITE" id="PS00194">
    <property type="entry name" value="THIOREDOXIN_1"/>
    <property type="match status" value="1"/>
</dbReference>
<dbReference type="InterPro" id="IPR009094">
    <property type="entry name" value="DiS-bond_isomerase_DsbC/G_N_sf"/>
</dbReference>
<keyword evidence="3 7" id="KW-0732">Signal</keyword>
<comment type="subcellular location">
    <subcellularLocation>
        <location evidence="1 7">Periplasm</location>
    </subcellularLocation>
</comment>
<keyword evidence="6 7" id="KW-0676">Redox-active center</keyword>
<dbReference type="InterPro" id="IPR033954">
    <property type="entry name" value="DiS-bond_Isoase_DsbC/G"/>
</dbReference>
<evidence type="ECO:0000313" key="10">
    <source>
        <dbReference type="EMBL" id="GGC16103.1"/>
    </source>
</evidence>
<comment type="function">
    <text evidence="7">Required for disulfide bond formation in some periplasmic proteins. Acts by transferring its disulfide bond to other proteins and is reduced in the process.</text>
</comment>
<keyword evidence="5" id="KW-1015">Disulfide bond</keyword>
<dbReference type="InterPro" id="IPR017937">
    <property type="entry name" value="Thioredoxin_CS"/>
</dbReference>
<dbReference type="Pfam" id="PF10411">
    <property type="entry name" value="DsbC_N"/>
    <property type="match status" value="1"/>
</dbReference>
<dbReference type="InterPro" id="IPR012336">
    <property type="entry name" value="Thioredoxin-like_fold"/>
</dbReference>
<comment type="caution">
    <text evidence="11">The sequence shown here is derived from an EMBL/GenBank/DDBJ whole genome shotgun (WGS) entry which is preliminary data.</text>
</comment>
<dbReference type="Gene3D" id="3.40.30.10">
    <property type="entry name" value="Glutaredoxin"/>
    <property type="match status" value="1"/>
</dbReference>
<dbReference type="Gene3D" id="3.10.450.70">
    <property type="entry name" value="Disulphide bond isomerase, DsbC/G, N-terminal"/>
    <property type="match status" value="1"/>
</dbReference>
<feature type="chain" id="PRO_5026371671" description="Thiol:disulfide interchange protein" evidence="7">
    <location>
        <begin position="22"/>
        <end position="241"/>
    </location>
</feature>
<evidence type="ECO:0000256" key="6">
    <source>
        <dbReference type="ARBA" id="ARBA00023284"/>
    </source>
</evidence>
<dbReference type="RefSeq" id="WP_155472600.1">
    <property type="nucleotide sequence ID" value="NZ_BMKG01000021.1"/>
</dbReference>
<name>A0A6I3T721_9BURK</name>
<dbReference type="AlphaFoldDB" id="A0A6I3T721"/>
<dbReference type="PANTHER" id="PTHR35272:SF3">
    <property type="entry name" value="THIOL:DISULFIDE INTERCHANGE PROTEIN DSBC"/>
    <property type="match status" value="1"/>
</dbReference>
<gene>
    <name evidence="10" type="ORF">GCM10011572_41790</name>
    <name evidence="11" type="ORF">GM672_21625</name>
</gene>
<evidence type="ECO:0000256" key="2">
    <source>
        <dbReference type="ARBA" id="ARBA00009813"/>
    </source>
</evidence>
<dbReference type="InterPro" id="IPR051470">
    <property type="entry name" value="Thiol:disulfide_interchange"/>
</dbReference>
<evidence type="ECO:0000256" key="5">
    <source>
        <dbReference type="ARBA" id="ARBA00023157"/>
    </source>
</evidence>
<accession>A0A6I3T721</accession>
<dbReference type="Proteomes" id="UP000430634">
    <property type="component" value="Unassembled WGS sequence"/>
</dbReference>
<organism evidence="11 12">
    <name type="scientific">Pseudoduganella buxea</name>
    <dbReference type="NCBI Taxonomy" id="1949069"/>
    <lineage>
        <taxon>Bacteria</taxon>
        <taxon>Pseudomonadati</taxon>
        <taxon>Pseudomonadota</taxon>
        <taxon>Betaproteobacteria</taxon>
        <taxon>Burkholderiales</taxon>
        <taxon>Oxalobacteraceae</taxon>
        <taxon>Telluria group</taxon>
        <taxon>Pseudoduganella</taxon>
    </lineage>
</organism>
<comment type="similarity">
    <text evidence="2 7">Belongs to the thioredoxin family. DsbC subfamily.</text>
</comment>
<reference evidence="13" key="2">
    <citation type="journal article" date="2019" name="Int. J. Syst. Evol. Microbiol.">
        <title>The Global Catalogue of Microorganisms (GCM) 10K type strain sequencing project: providing services to taxonomists for standard genome sequencing and annotation.</title>
        <authorList>
            <consortium name="The Broad Institute Genomics Platform"/>
            <consortium name="The Broad Institute Genome Sequencing Center for Infectious Disease"/>
            <person name="Wu L."/>
            <person name="Ma J."/>
        </authorList>
    </citation>
    <scope>NUCLEOTIDE SEQUENCE [LARGE SCALE GENOMIC DNA]</scope>
    <source>
        <strain evidence="13">CGMCC 1.15931</strain>
    </source>
</reference>
<dbReference type="EMBL" id="BMKG01000021">
    <property type="protein sequence ID" value="GGC16103.1"/>
    <property type="molecule type" value="Genomic_DNA"/>
</dbReference>
<evidence type="ECO:0000259" key="9">
    <source>
        <dbReference type="Pfam" id="PF13098"/>
    </source>
</evidence>
<evidence type="ECO:0000313" key="12">
    <source>
        <dbReference type="Proteomes" id="UP000430634"/>
    </source>
</evidence>
<evidence type="ECO:0000313" key="11">
    <source>
        <dbReference type="EMBL" id="MTV55327.1"/>
    </source>
</evidence>
<dbReference type="GO" id="GO:0042597">
    <property type="term" value="C:periplasmic space"/>
    <property type="evidence" value="ECO:0007669"/>
    <property type="project" value="UniProtKB-SubCell"/>
</dbReference>
<feature type="domain" description="Thioredoxin-like fold" evidence="9">
    <location>
        <begin position="113"/>
        <end position="237"/>
    </location>
</feature>
<proteinExistence type="inferred from homology"/>
<sequence>MKILKTALAMSSLLLATCAVAQTGSVEATIRKNVEPKLGEGVKIDSVRETPYAGLYEVRVGGDVRYTDKTGTYLIVGHVFNLKTSEDLTQTRIDDINKIKFSELPLDMAIKTVKGNGKRVIAVFEDPNCGYCKRFRQQTLAQVDNVTIYTYLYNILSPDSAVKSKNVWCAPDRAKAWDDWMLNNKAAPAAPANCTTPNDKVFALGQKLNINGTPAVIFADGTRVPGAIDIKTLEAKLASQK</sequence>
<dbReference type="OrthoDB" id="12976at2"/>
<dbReference type="EMBL" id="WNKZ01000080">
    <property type="protein sequence ID" value="MTV55327.1"/>
    <property type="molecule type" value="Genomic_DNA"/>
</dbReference>
<evidence type="ECO:0000256" key="4">
    <source>
        <dbReference type="ARBA" id="ARBA00022764"/>
    </source>
</evidence>
<feature type="domain" description="Disulphide bond isomerase DsbC/G N-terminal" evidence="8">
    <location>
        <begin position="26"/>
        <end position="90"/>
    </location>
</feature>
<dbReference type="Proteomes" id="UP000622638">
    <property type="component" value="Unassembled WGS sequence"/>
</dbReference>
<feature type="signal peptide" evidence="7">
    <location>
        <begin position="1"/>
        <end position="21"/>
    </location>
</feature>
<dbReference type="SUPFAM" id="SSF54423">
    <property type="entry name" value="DsbC/DsbG N-terminal domain-like"/>
    <property type="match status" value="1"/>
</dbReference>
<dbReference type="InterPro" id="IPR018950">
    <property type="entry name" value="DiS-bond_isomerase_DsbC/G_N"/>
</dbReference>
<evidence type="ECO:0000256" key="7">
    <source>
        <dbReference type="RuleBase" id="RU364038"/>
    </source>
</evidence>
<evidence type="ECO:0000313" key="13">
    <source>
        <dbReference type="Proteomes" id="UP000622638"/>
    </source>
</evidence>
<keyword evidence="4 7" id="KW-0574">Periplasm</keyword>
<reference evidence="10" key="4">
    <citation type="submission" date="2024-05" db="EMBL/GenBank/DDBJ databases">
        <authorList>
            <person name="Sun Q."/>
            <person name="Zhou Y."/>
        </authorList>
    </citation>
    <scope>NUCLEOTIDE SEQUENCE</scope>
    <source>
        <strain evidence="10">CGMCC 1.15931</strain>
    </source>
</reference>
<dbReference type="SUPFAM" id="SSF52833">
    <property type="entry name" value="Thioredoxin-like"/>
    <property type="match status" value="1"/>
</dbReference>
<evidence type="ECO:0000256" key="1">
    <source>
        <dbReference type="ARBA" id="ARBA00004418"/>
    </source>
</evidence>
<evidence type="ECO:0000259" key="8">
    <source>
        <dbReference type="Pfam" id="PF10411"/>
    </source>
</evidence>
<dbReference type="InterPro" id="IPR036249">
    <property type="entry name" value="Thioredoxin-like_sf"/>
</dbReference>